<reference evidence="7" key="1">
    <citation type="submission" date="2019-10" db="EMBL/GenBank/DDBJ databases">
        <title>Bird 10,000 Genomes (B10K) Project - Family phase.</title>
        <authorList>
            <person name="Zhang G."/>
        </authorList>
    </citation>
    <scope>NUCLEOTIDE SEQUENCE</scope>
    <source>
        <strain evidence="7">B10K-DU-002-49</strain>
        <tissue evidence="7">Muscle</tissue>
    </source>
</reference>
<feature type="region of interest" description="Disordered" evidence="5">
    <location>
        <begin position="190"/>
        <end position="278"/>
    </location>
</feature>
<sequence length="729" mass="77850">MEEGKEMAAHCSSHVTEEKTGVCRSNASDFPLLTDEKFDFDLSLSPASGNEDEVFVGPLGHKEKCIAVNIEAKKNAEKKSVPASDDKLMWSPLTGEKFVEIFKEAHLLALQIETGSKNEQTKISQSEERENKIIEKFVEDSKLKLKILRNQNIEKSPRAVKRETYCLQDSPACQLPPCFQKDSEKLLSDDETRALHTPSNRSPVKSHVSPTKIASSPLTQEQKTKERNTKATGKLPMTKPSSTLGKINLLTTEKPKPGKRSSISTERDLNSMGSFEDLTCDKSSAASDVFESSFSGSFSTQDKKALPAPSKPSLKKITHLKLPGVASGLTRKTTSSSSSSSVFTMNSSLNSSLPISPVGKNGKASMSSTASVSGSKLSSSTNRLALVRPTRASSLQAANTEKSRKQARSASTPKIHSAVSLAKSSASATTSEPVGSGIQRLSSVPSLQKLCQQNKDGSATKGSLCPKPKARVLSGPTSLTKVPVRTGDTPPIKSAPKATPSLGLTFCGTLGSAMAVSTPMKASGGGISQNSCFPERSVSMTPASLKRSGLPTPVRRISGFSAFTPKTAPRTAFSPYAASVSQSSSFSTKKTLTAGSKQTKESKTQISSSEDDLSPPPVLPLALNFSPEKTATEVVENELKGAEVQNQLAEENQTEALLVDIGVDKSLPHTLECENRPLIDLSNTPEVNKVAPLKPTFSEQVKLIDLSSPLITLSPDVNKENLDSPLLKF</sequence>
<keyword evidence="3" id="KW-0597">Phosphoprotein</keyword>
<feature type="region of interest" description="Disordered" evidence="5">
    <location>
        <begin position="453"/>
        <end position="496"/>
    </location>
</feature>
<gene>
    <name evidence="7" type="primary">Gtse1</name>
    <name evidence="7" type="ORF">SULDAC_R08793</name>
</gene>
<feature type="region of interest" description="Disordered" evidence="5">
    <location>
        <begin position="587"/>
        <end position="617"/>
    </location>
</feature>
<evidence type="ECO:0000256" key="5">
    <source>
        <dbReference type="SAM" id="MobiDB-lite"/>
    </source>
</evidence>
<feature type="compositionally biased region" description="Low complexity" evidence="5">
    <location>
        <begin position="327"/>
        <end position="357"/>
    </location>
</feature>
<evidence type="ECO:0000256" key="4">
    <source>
        <dbReference type="ARBA" id="ARBA00023212"/>
    </source>
</evidence>
<dbReference type="GO" id="GO:0005881">
    <property type="term" value="C:cytoplasmic microtubule"/>
    <property type="evidence" value="ECO:0007669"/>
    <property type="project" value="TreeGrafter"/>
</dbReference>
<feature type="region of interest" description="Disordered" evidence="5">
    <location>
        <begin position="293"/>
        <end position="438"/>
    </location>
</feature>
<organism evidence="7 8">
    <name type="scientific">Sula dactylatra</name>
    <name type="common">Masked booby</name>
    <dbReference type="NCBI Taxonomy" id="56068"/>
    <lineage>
        <taxon>Eukaryota</taxon>
        <taxon>Metazoa</taxon>
        <taxon>Chordata</taxon>
        <taxon>Craniata</taxon>
        <taxon>Vertebrata</taxon>
        <taxon>Euteleostomi</taxon>
        <taxon>Archelosauria</taxon>
        <taxon>Archosauria</taxon>
        <taxon>Dinosauria</taxon>
        <taxon>Saurischia</taxon>
        <taxon>Theropoda</taxon>
        <taxon>Coelurosauria</taxon>
        <taxon>Aves</taxon>
        <taxon>Neognathae</taxon>
        <taxon>Neoaves</taxon>
        <taxon>Aequornithes</taxon>
        <taxon>Suliformes</taxon>
        <taxon>Sulidae</taxon>
        <taxon>Sula</taxon>
    </lineage>
</organism>
<dbReference type="EMBL" id="WEKW01000468">
    <property type="protein sequence ID" value="NWI22433.1"/>
    <property type="molecule type" value="Genomic_DNA"/>
</dbReference>
<feature type="compositionally biased region" description="Polar residues" evidence="5">
    <location>
        <begin position="197"/>
        <end position="221"/>
    </location>
</feature>
<dbReference type="InterPro" id="IPR032768">
    <property type="entry name" value="GTSE1_N"/>
</dbReference>
<evidence type="ECO:0000256" key="3">
    <source>
        <dbReference type="ARBA" id="ARBA00022553"/>
    </source>
</evidence>
<evidence type="ECO:0000313" key="7">
    <source>
        <dbReference type="EMBL" id="NWI22433.1"/>
    </source>
</evidence>
<feature type="domain" description="G2 and S phase-expressed protein 1 N-terminal" evidence="6">
    <location>
        <begin position="31"/>
        <end position="170"/>
    </location>
</feature>
<accession>A0A850ZP86</accession>
<dbReference type="InterPro" id="IPR026657">
    <property type="entry name" value="DDA3/GTSE-1"/>
</dbReference>
<dbReference type="GO" id="GO:0008017">
    <property type="term" value="F:microtubule binding"/>
    <property type="evidence" value="ECO:0007669"/>
    <property type="project" value="TreeGrafter"/>
</dbReference>
<dbReference type="AlphaFoldDB" id="A0A850ZP86"/>
<keyword evidence="2" id="KW-0963">Cytoplasm</keyword>
<dbReference type="CDD" id="cd21864">
    <property type="entry name" value="GTSE1_CTD"/>
    <property type="match status" value="1"/>
</dbReference>
<keyword evidence="4" id="KW-0206">Cytoskeleton</keyword>
<dbReference type="PANTHER" id="PTHR21584">
    <property type="entry name" value="DIFFERENTIAL DISPLAY AND ACTIVATED BY P53 DDA3 /G2 S PHASE EXPRESSED 1"/>
    <property type="match status" value="1"/>
</dbReference>
<evidence type="ECO:0000256" key="1">
    <source>
        <dbReference type="ARBA" id="ARBA00004245"/>
    </source>
</evidence>
<name>A0A850ZP86_SULDA</name>
<dbReference type="Pfam" id="PF15259">
    <property type="entry name" value="GTSE1_N"/>
    <property type="match status" value="1"/>
</dbReference>
<dbReference type="Proteomes" id="UP000619137">
    <property type="component" value="Unassembled WGS sequence"/>
</dbReference>
<evidence type="ECO:0000259" key="6">
    <source>
        <dbReference type="Pfam" id="PF15259"/>
    </source>
</evidence>
<feature type="compositionally biased region" description="Polar residues" evidence="5">
    <location>
        <begin position="391"/>
        <end position="400"/>
    </location>
</feature>
<feature type="compositionally biased region" description="Polar residues" evidence="5">
    <location>
        <begin position="239"/>
        <end position="251"/>
    </location>
</feature>
<evidence type="ECO:0000256" key="2">
    <source>
        <dbReference type="ARBA" id="ARBA00022490"/>
    </source>
</evidence>
<comment type="caution">
    <text evidence="7">The sequence shown here is derived from an EMBL/GenBank/DDBJ whole genome shotgun (WGS) entry which is preliminary data.</text>
</comment>
<feature type="non-terminal residue" evidence="7">
    <location>
        <position position="729"/>
    </location>
</feature>
<proteinExistence type="predicted"/>
<comment type="subcellular location">
    <subcellularLocation>
        <location evidence="1">Cytoplasm</location>
        <location evidence="1">Cytoskeleton</location>
    </subcellularLocation>
</comment>
<feature type="compositionally biased region" description="Low complexity" evidence="5">
    <location>
        <begin position="417"/>
        <end position="431"/>
    </location>
</feature>
<feature type="non-terminal residue" evidence="7">
    <location>
        <position position="1"/>
    </location>
</feature>
<dbReference type="PANTHER" id="PTHR21584:SF10">
    <property type="entry name" value="G2 AND S PHASE-EXPRESSED PROTEIN 1"/>
    <property type="match status" value="1"/>
</dbReference>
<keyword evidence="8" id="KW-1185">Reference proteome</keyword>
<protein>
    <submittedName>
        <fullName evidence="7">GTSE1 protein</fullName>
    </submittedName>
</protein>
<feature type="compositionally biased region" description="Polar residues" evidence="5">
    <location>
        <begin position="588"/>
        <end position="597"/>
    </location>
</feature>
<feature type="compositionally biased region" description="Low complexity" evidence="5">
    <location>
        <begin position="365"/>
        <end position="375"/>
    </location>
</feature>
<evidence type="ECO:0000313" key="8">
    <source>
        <dbReference type="Proteomes" id="UP000619137"/>
    </source>
</evidence>